<comment type="caution">
    <text evidence="2">The sequence shown here is derived from an EMBL/GenBank/DDBJ whole genome shotgun (WGS) entry which is preliminary data.</text>
</comment>
<evidence type="ECO:0000313" key="2">
    <source>
        <dbReference type="EMBL" id="PSK94185.1"/>
    </source>
</evidence>
<dbReference type="NCBIfam" id="TIGR04183">
    <property type="entry name" value="Por_Secre_tail"/>
    <property type="match status" value="1"/>
</dbReference>
<reference evidence="2 3" key="1">
    <citation type="submission" date="2018-03" db="EMBL/GenBank/DDBJ databases">
        <title>Genomic Encyclopedia of Type Strains, Phase III (KMG-III): the genomes of soil and plant-associated and newly described type strains.</title>
        <authorList>
            <person name="Whitman W."/>
        </authorList>
    </citation>
    <scope>NUCLEOTIDE SEQUENCE [LARGE SCALE GENOMIC DNA]</scope>
    <source>
        <strain evidence="2 3">CGMCC 1.12700</strain>
    </source>
</reference>
<dbReference type="InterPro" id="IPR026444">
    <property type="entry name" value="Secre_tail"/>
</dbReference>
<organism evidence="2 3">
    <name type="scientific">Taibaiella chishuiensis</name>
    <dbReference type="NCBI Taxonomy" id="1434707"/>
    <lineage>
        <taxon>Bacteria</taxon>
        <taxon>Pseudomonadati</taxon>
        <taxon>Bacteroidota</taxon>
        <taxon>Chitinophagia</taxon>
        <taxon>Chitinophagales</taxon>
        <taxon>Chitinophagaceae</taxon>
        <taxon>Taibaiella</taxon>
    </lineage>
</organism>
<dbReference type="OrthoDB" id="612200at2"/>
<gene>
    <name evidence="2" type="ORF">B0I18_101340</name>
</gene>
<dbReference type="AlphaFoldDB" id="A0A2P8DAE9"/>
<keyword evidence="1" id="KW-0732">Signal</keyword>
<protein>
    <submittedName>
        <fullName evidence="2">Putative secreted protein (Por secretion system target)</fullName>
    </submittedName>
</protein>
<name>A0A2P8DAE9_9BACT</name>
<feature type="chain" id="PRO_5015202473" evidence="1">
    <location>
        <begin position="23"/>
        <end position="572"/>
    </location>
</feature>
<evidence type="ECO:0000256" key="1">
    <source>
        <dbReference type="SAM" id="SignalP"/>
    </source>
</evidence>
<accession>A0A2P8DAE9</accession>
<feature type="signal peptide" evidence="1">
    <location>
        <begin position="1"/>
        <end position="22"/>
    </location>
</feature>
<evidence type="ECO:0000313" key="3">
    <source>
        <dbReference type="Proteomes" id="UP000240572"/>
    </source>
</evidence>
<dbReference type="RefSeq" id="WP_106520909.1">
    <property type="nucleotide sequence ID" value="NZ_PYGD01000001.1"/>
</dbReference>
<proteinExistence type="predicted"/>
<sequence>MLRSISKIVYASLLLATPAAFVAAQNFIPPSTNTVEYTVPNPGLNQLQSTSAYSVAASYVNIPLAAMGLPSNPDLYVSGWNNPSPGGNSEVSILLTQFGNPSNIFWQGSLSYNNVRDLEVGCVGNYFSSSAYTSILVAYYVPGQGHRLDIYNFNGPAGNPLQLIEQKILSNSPAYGRIRLDCREVTKCAVAWINPGVGIQTMVHKGANTWSAVSTLSGTGTKTMFDIALNRVTNTITGVSTEFVHFVYPNGLYVVESSVNMAALAAAVSPTTVLPTSNDNNYAGPLPPDSKFVLDCADFSDNGSSWAYTYTDGNQIFVRHKNPALPSSGQTAIVTLGTLANSNPLDPTFSGVYQLFSPSLNYGFGAPVTAPAPPNRIMVSWYATDHAGFNGYIAAEMDENGTTLTSDPDFLLLPNGQTPTMPAGFIPGITLSKIGIKSVPNFLYATYYDIDPATGDYQLHHAFHNWGDTRFRPGNNNTTGITAAELEQIKVNAFPNPFSNRLSISVTLPQNGKVNLALTDISGRNVWQRELTVGKGIHLLEVPGLDHLAPGAYILTSTVDKQKIGTSKIIKR</sequence>
<keyword evidence="3" id="KW-1185">Reference proteome</keyword>
<dbReference type="EMBL" id="PYGD01000001">
    <property type="protein sequence ID" value="PSK94185.1"/>
    <property type="molecule type" value="Genomic_DNA"/>
</dbReference>
<dbReference type="Proteomes" id="UP000240572">
    <property type="component" value="Unassembled WGS sequence"/>
</dbReference>